<evidence type="ECO:0000256" key="7">
    <source>
        <dbReference type="ARBA" id="ARBA00022676"/>
    </source>
</evidence>
<feature type="transmembrane region" description="Helical" evidence="12">
    <location>
        <begin position="515"/>
        <end position="532"/>
    </location>
</feature>
<comment type="similarity">
    <text evidence="3">Belongs to the glycosyltransferase 2 family. OpgH subfamily.</text>
</comment>
<dbReference type="CDD" id="cd04191">
    <property type="entry name" value="Glucan_BSP_MdoH"/>
    <property type="match status" value="1"/>
</dbReference>
<evidence type="ECO:0000256" key="9">
    <source>
        <dbReference type="ARBA" id="ARBA00022692"/>
    </source>
</evidence>
<dbReference type="InterPro" id="IPR001173">
    <property type="entry name" value="Glyco_trans_2-like"/>
</dbReference>
<keyword evidence="8 14" id="KW-0808">Transferase</keyword>
<dbReference type="PANTHER" id="PTHR43867">
    <property type="entry name" value="CELLULOSE SYNTHASE CATALYTIC SUBUNIT A [UDP-FORMING]"/>
    <property type="match status" value="1"/>
</dbReference>
<evidence type="ECO:0000256" key="2">
    <source>
        <dbReference type="ARBA" id="ARBA00005001"/>
    </source>
</evidence>
<dbReference type="Gene3D" id="3.90.550.10">
    <property type="entry name" value="Spore Coat Polysaccharide Biosynthesis Protein SpsA, Chain A"/>
    <property type="match status" value="1"/>
</dbReference>
<evidence type="ECO:0000256" key="11">
    <source>
        <dbReference type="ARBA" id="ARBA00023136"/>
    </source>
</evidence>
<evidence type="ECO:0000256" key="5">
    <source>
        <dbReference type="ARBA" id="ARBA00022475"/>
    </source>
</evidence>
<organism evidence="14 15">
    <name type="scientific">Novipirellula aureliae</name>
    <dbReference type="NCBI Taxonomy" id="2527966"/>
    <lineage>
        <taxon>Bacteria</taxon>
        <taxon>Pseudomonadati</taxon>
        <taxon>Planctomycetota</taxon>
        <taxon>Planctomycetia</taxon>
        <taxon>Pirellulales</taxon>
        <taxon>Pirellulaceae</taxon>
        <taxon>Novipirellula</taxon>
    </lineage>
</organism>
<dbReference type="InterPro" id="IPR050321">
    <property type="entry name" value="Glycosyltr_2/OpgH_subfam"/>
</dbReference>
<dbReference type="EMBL" id="SJPY01000004">
    <property type="protein sequence ID" value="TWU41460.1"/>
    <property type="molecule type" value="Genomic_DNA"/>
</dbReference>
<evidence type="ECO:0000256" key="3">
    <source>
        <dbReference type="ARBA" id="ARBA00009337"/>
    </source>
</evidence>
<keyword evidence="11 12" id="KW-0472">Membrane</keyword>
<comment type="pathway">
    <text evidence="2">Glycan metabolism; osmoregulated periplasmic glucan (OPG) biosynthesis.</text>
</comment>
<dbReference type="InterPro" id="IPR029044">
    <property type="entry name" value="Nucleotide-diphossugar_trans"/>
</dbReference>
<feature type="transmembrane region" description="Helical" evidence="12">
    <location>
        <begin position="538"/>
        <end position="558"/>
    </location>
</feature>
<dbReference type="AlphaFoldDB" id="A0A5C6DXP6"/>
<dbReference type="GO" id="GO:0016758">
    <property type="term" value="F:hexosyltransferase activity"/>
    <property type="evidence" value="ECO:0007669"/>
    <property type="project" value="TreeGrafter"/>
</dbReference>
<evidence type="ECO:0000256" key="8">
    <source>
        <dbReference type="ARBA" id="ARBA00022679"/>
    </source>
</evidence>
<comment type="caution">
    <text evidence="14">The sequence shown here is derived from an EMBL/GenBank/DDBJ whole genome shotgun (WGS) entry which is preliminary data.</text>
</comment>
<feature type="domain" description="Glycosyltransferase 2-like" evidence="13">
    <location>
        <begin position="206"/>
        <end position="433"/>
    </location>
</feature>
<sequence length="680" mass="75599">MKTTTTGLSFHRRMRAIRALVALATLLMTLLASSSYIAVASNGAGINIIEWMSVPLFAILFGWIAFSFWLATLGFVVASRERRQEGRGQEVWQTKESKGAVVSSKRTAVLMPIYNESPTRVFAGVKAMMLEWKHRNLAEQFDFYILSDTTDHEVWLEEEAAWSKLTESLGSSDHLYYRHRPANTARKAGNIADFVQRWGAHHDYMIILDADSLVSATTMSAMVERMDGDERLGILQIPPVPIGRMSLFARIQQFSASVYGPIFVKGFSAWAGNEGNYWGHNAIIRVEAFRRHCNLPILPGKPPLGGEILSHDFVEAALLVRAGWKVQVATDIGGSYEECPTTLADYAQRDQRWCQGNLQHAKLLLAENFNSLSRLHFGCGVMAYSASPIWVLFTLFCMVGMAIDSYTNRPMASSGMGPGALMIFIAAMLLLLLPKAWGVLLIGGNREQTRRHGGYIRLWVSAIVETACSVLLSPIMAIFHTRFVIAVLRGANVHWSAQQRDERGVRWGEAFQQFYAITFGGVVATVLIALFLPRLLAWFSPLLAGVLLSIPIAVAMGSQRLGRWLHNRGLLLVPAETHPPIICVYHQHALSESINDSGDSPRRSWFEQVLSDPKAFARHIHVQQITSSDTKLPLHQAKAIEATFADGGANAIPKELLYGLLLDSELLKKLHIESQMPNFS</sequence>
<feature type="transmembrane region" description="Helical" evidence="12">
    <location>
        <begin position="381"/>
        <end position="403"/>
    </location>
</feature>
<dbReference type="RefSeq" id="WP_231617563.1">
    <property type="nucleotide sequence ID" value="NZ_SJPY01000004.1"/>
</dbReference>
<dbReference type="NCBIfam" id="NF003958">
    <property type="entry name" value="PRK05454.2-1"/>
    <property type="match status" value="1"/>
</dbReference>
<evidence type="ECO:0000256" key="1">
    <source>
        <dbReference type="ARBA" id="ARBA00004429"/>
    </source>
</evidence>
<dbReference type="PANTHER" id="PTHR43867:SF5">
    <property type="entry name" value="GLUCANS BIOSYNTHESIS GLUCOSYLTRANSFERASE H"/>
    <property type="match status" value="1"/>
</dbReference>
<proteinExistence type="inferred from homology"/>
<evidence type="ECO:0000256" key="4">
    <source>
        <dbReference type="ARBA" id="ARBA00020585"/>
    </source>
</evidence>
<dbReference type="GO" id="GO:0005886">
    <property type="term" value="C:plasma membrane"/>
    <property type="evidence" value="ECO:0007669"/>
    <property type="project" value="UniProtKB-SubCell"/>
</dbReference>
<keyword evidence="15" id="KW-1185">Reference proteome</keyword>
<keyword evidence="5" id="KW-1003">Cell membrane</keyword>
<feature type="transmembrane region" description="Helical" evidence="12">
    <location>
        <begin position="56"/>
        <end position="78"/>
    </location>
</feature>
<reference evidence="14 15" key="1">
    <citation type="submission" date="2019-02" db="EMBL/GenBank/DDBJ databases">
        <title>Deep-cultivation of Planctomycetes and their phenomic and genomic characterization uncovers novel biology.</title>
        <authorList>
            <person name="Wiegand S."/>
            <person name="Jogler M."/>
            <person name="Boedeker C."/>
            <person name="Pinto D."/>
            <person name="Vollmers J."/>
            <person name="Rivas-Marin E."/>
            <person name="Kohn T."/>
            <person name="Peeters S.H."/>
            <person name="Heuer A."/>
            <person name="Rast P."/>
            <person name="Oberbeckmann S."/>
            <person name="Bunk B."/>
            <person name="Jeske O."/>
            <person name="Meyerdierks A."/>
            <person name="Storesund J.E."/>
            <person name="Kallscheuer N."/>
            <person name="Luecker S."/>
            <person name="Lage O.M."/>
            <person name="Pohl T."/>
            <person name="Merkel B.J."/>
            <person name="Hornburger P."/>
            <person name="Mueller R.-W."/>
            <person name="Bruemmer F."/>
            <person name="Labrenz M."/>
            <person name="Spormann A.M."/>
            <person name="Op Den Camp H."/>
            <person name="Overmann J."/>
            <person name="Amann R."/>
            <person name="Jetten M.S.M."/>
            <person name="Mascher T."/>
            <person name="Medema M.H."/>
            <person name="Devos D.P."/>
            <person name="Kaster A.-K."/>
            <person name="Ovreas L."/>
            <person name="Rohde M."/>
            <person name="Galperin M.Y."/>
            <person name="Jogler C."/>
        </authorList>
    </citation>
    <scope>NUCLEOTIDE SEQUENCE [LARGE SCALE GENOMIC DNA]</scope>
    <source>
        <strain evidence="14 15">Q31b</strain>
    </source>
</reference>
<evidence type="ECO:0000256" key="10">
    <source>
        <dbReference type="ARBA" id="ARBA00022989"/>
    </source>
</evidence>
<evidence type="ECO:0000259" key="13">
    <source>
        <dbReference type="Pfam" id="PF13632"/>
    </source>
</evidence>
<dbReference type="Proteomes" id="UP000315471">
    <property type="component" value="Unassembled WGS sequence"/>
</dbReference>
<comment type="subcellular location">
    <subcellularLocation>
        <location evidence="1">Cell inner membrane</location>
        <topology evidence="1">Multi-pass membrane protein</topology>
    </subcellularLocation>
</comment>
<feature type="transmembrane region" description="Helical" evidence="12">
    <location>
        <begin position="454"/>
        <end position="472"/>
    </location>
</feature>
<dbReference type="Pfam" id="PF13632">
    <property type="entry name" value="Glyco_trans_2_3"/>
    <property type="match status" value="1"/>
</dbReference>
<evidence type="ECO:0000256" key="6">
    <source>
        <dbReference type="ARBA" id="ARBA00022519"/>
    </source>
</evidence>
<accession>A0A5C6DXP6</accession>
<keyword evidence="9 12" id="KW-0812">Transmembrane</keyword>
<keyword evidence="10 12" id="KW-1133">Transmembrane helix</keyword>
<evidence type="ECO:0000313" key="15">
    <source>
        <dbReference type="Proteomes" id="UP000315471"/>
    </source>
</evidence>
<protein>
    <recommendedName>
        <fullName evidence="4">Glucans biosynthesis glucosyltransferase H</fullName>
    </recommendedName>
</protein>
<dbReference type="NCBIfam" id="NF003962">
    <property type="entry name" value="PRK05454.2-5"/>
    <property type="match status" value="1"/>
</dbReference>
<keyword evidence="6" id="KW-0997">Cell inner membrane</keyword>
<evidence type="ECO:0000256" key="12">
    <source>
        <dbReference type="SAM" id="Phobius"/>
    </source>
</evidence>
<gene>
    <name evidence="14" type="primary">mdoH</name>
    <name evidence="14" type="ORF">Q31b_29070</name>
</gene>
<dbReference type="SUPFAM" id="SSF53448">
    <property type="entry name" value="Nucleotide-diphospho-sugar transferases"/>
    <property type="match status" value="1"/>
</dbReference>
<keyword evidence="7 14" id="KW-0328">Glycosyltransferase</keyword>
<name>A0A5C6DXP6_9BACT</name>
<evidence type="ECO:0000313" key="14">
    <source>
        <dbReference type="EMBL" id="TWU41460.1"/>
    </source>
</evidence>